<evidence type="ECO:0000259" key="3">
    <source>
        <dbReference type="PROSITE" id="PS51841"/>
    </source>
</evidence>
<dbReference type="Pfam" id="PF00932">
    <property type="entry name" value="LTD"/>
    <property type="match status" value="2"/>
</dbReference>
<evidence type="ECO:0000313" key="5">
    <source>
        <dbReference type="Proteomes" id="UP000321532"/>
    </source>
</evidence>
<evidence type="ECO:0000256" key="2">
    <source>
        <dbReference type="SAM" id="SignalP"/>
    </source>
</evidence>
<dbReference type="Proteomes" id="UP000321532">
    <property type="component" value="Unassembled WGS sequence"/>
</dbReference>
<keyword evidence="1 2" id="KW-0732">Signal</keyword>
<reference evidence="4 5" key="1">
    <citation type="submission" date="2019-07" db="EMBL/GenBank/DDBJ databases">
        <title>Whole genome shotgun sequence of Adhaeribacter aerolatus NBRC 106133.</title>
        <authorList>
            <person name="Hosoyama A."/>
            <person name="Uohara A."/>
            <person name="Ohji S."/>
            <person name="Ichikawa N."/>
        </authorList>
    </citation>
    <scope>NUCLEOTIDE SEQUENCE [LARGE SCALE GENOMIC DNA]</scope>
    <source>
        <strain evidence="4 5">NBRC 106133</strain>
    </source>
</reference>
<keyword evidence="5" id="KW-1185">Reference proteome</keyword>
<dbReference type="Pfam" id="PF13205">
    <property type="entry name" value="Big_5"/>
    <property type="match status" value="1"/>
</dbReference>
<feature type="signal peptide" evidence="2">
    <location>
        <begin position="1"/>
        <end position="18"/>
    </location>
</feature>
<dbReference type="SUPFAM" id="SSF74853">
    <property type="entry name" value="Lamin A/C globular tail domain"/>
    <property type="match status" value="2"/>
</dbReference>
<dbReference type="InterPro" id="IPR032812">
    <property type="entry name" value="SbsA_Ig"/>
</dbReference>
<dbReference type="PROSITE" id="PS51841">
    <property type="entry name" value="LTD"/>
    <property type="match status" value="2"/>
</dbReference>
<dbReference type="Gene3D" id="2.60.40.1220">
    <property type="match status" value="2"/>
</dbReference>
<dbReference type="Gene3D" id="2.60.40.4070">
    <property type="match status" value="1"/>
</dbReference>
<feature type="chain" id="PRO_5021934520" description="LTD domain-containing protein" evidence="2">
    <location>
        <begin position="19"/>
        <end position="862"/>
    </location>
</feature>
<protein>
    <recommendedName>
        <fullName evidence="3">LTD domain-containing protein</fullName>
    </recommendedName>
</protein>
<proteinExistence type="predicted"/>
<dbReference type="AlphaFoldDB" id="A0A512AZC1"/>
<dbReference type="Pfam" id="PF13585">
    <property type="entry name" value="CHU_C"/>
    <property type="match status" value="1"/>
</dbReference>
<comment type="caution">
    <text evidence="4">The sequence shown here is derived from an EMBL/GenBank/DDBJ whole genome shotgun (WGS) entry which is preliminary data.</text>
</comment>
<dbReference type="InterPro" id="IPR014755">
    <property type="entry name" value="Cu-Rt/internalin_Ig-like"/>
</dbReference>
<evidence type="ECO:0000256" key="1">
    <source>
        <dbReference type="ARBA" id="ARBA00022729"/>
    </source>
</evidence>
<dbReference type="OrthoDB" id="9758406at2"/>
<dbReference type="RefSeq" id="WP_146898345.1">
    <property type="nucleotide sequence ID" value="NZ_BJYS01000020.1"/>
</dbReference>
<dbReference type="EMBL" id="BJYS01000020">
    <property type="protein sequence ID" value="GEO05073.1"/>
    <property type="molecule type" value="Genomic_DNA"/>
</dbReference>
<evidence type="ECO:0000313" key="4">
    <source>
        <dbReference type="EMBL" id="GEO05073.1"/>
    </source>
</evidence>
<organism evidence="4 5">
    <name type="scientific">Adhaeribacter aerolatus</name>
    <dbReference type="NCBI Taxonomy" id="670289"/>
    <lineage>
        <taxon>Bacteria</taxon>
        <taxon>Pseudomonadati</taxon>
        <taxon>Bacteroidota</taxon>
        <taxon>Cytophagia</taxon>
        <taxon>Cytophagales</taxon>
        <taxon>Hymenobacteraceae</taxon>
        <taxon>Adhaeribacter</taxon>
    </lineage>
</organism>
<accession>A0A512AZC1</accession>
<gene>
    <name evidence="4" type="ORF">AAE02nite_27370</name>
</gene>
<feature type="domain" description="LTD" evidence="3">
    <location>
        <begin position="576"/>
        <end position="703"/>
    </location>
</feature>
<feature type="domain" description="LTD" evidence="3">
    <location>
        <begin position="307"/>
        <end position="431"/>
    </location>
</feature>
<name>A0A512AZC1_9BACT</name>
<dbReference type="InterPro" id="IPR001322">
    <property type="entry name" value="Lamin_tail_dom"/>
</dbReference>
<dbReference type="InterPro" id="IPR036415">
    <property type="entry name" value="Lamin_tail_dom_sf"/>
</dbReference>
<sequence>MGKILLLWFFLCHFYTYAQLQESFSDGDFTRNPTWLGDTDFFTVNAAGQLQSNGPAITGTELQLAANCQAVTGTTWEFYARLNLATSLGNYADVYLVSDSANFKGRNSGYFVRIGGTPDEVSLFRKDAGASPVYLINGRDGTIGASTNNVVRVKISRDINSRWILALDFSGTGQDYWEEGQALDATYQQSNFFGVQVKYSAANGQRFLFDDFTVTDNAPPLLRQVQVINNRTISVLFNEPVALPQAQETGNYHLQQVGSPVAAVRDLSNPALVHLTFNQTFSAGTHTLSLSGLTDLYGNRMVTSSASSFSYTPPVEVNYREVRINEVLADVSPGVGLPAAEFIELYNSSQKTINLQGWQFTDASNARGTLPAFVLTPGSYVLLCRAADTAVFRPYGKVLGLTVFPALNDSGDEVKLFDNTGKLIDKISYTTAWYRDTRKAEGGWSLELINPILTCAEASNWTVSTDPSGGTPGKQNAVFNNTPDTQPPALLKADLISSGRIKLTFSESLDSLSARNISSYTVSPGLNVTAATFTGTAYQEVVLSLAGNLQPRHVYEITVRQVRDCAGNILNEAKATVVLPEPAVTGDVIINEVLFNPRSGGVDFLEIVNRSIKYIDLNGWQLGNIRPDSVADVSAITGEPLVIAPQQYLVLTTRPDLVQAHYPAANQLAFVKMNRLPGFSDDQGTVLLFDNSRKLIDRFAYHEEMHYKLLRDRNGVSLERIRLHGDSSAVNWHSAASTVGYATPGYKNSQYHEQTPASQFFTIDPEIFTPDEDGDKDFTTINYRTEAAGYITNITIFDAAGREVRRLVKNELLGQNGFFRWDGLDERGRKVPVGYYVLYIELFSLQGQVRTYKETVVVGAKF</sequence>
<dbReference type="Gene3D" id="2.60.40.1260">
    <property type="entry name" value="Lamin Tail domain"/>
    <property type="match status" value="1"/>
</dbReference>